<accession>G7IJY5</accession>
<dbReference type="SUPFAM" id="SSF52058">
    <property type="entry name" value="L domain-like"/>
    <property type="match status" value="1"/>
</dbReference>
<dbReference type="InterPro" id="IPR055411">
    <property type="entry name" value="LRR_FXL15/At3g58940/PEG3-like"/>
</dbReference>
<dbReference type="InterPro" id="IPR032675">
    <property type="entry name" value="LRR_dom_sf"/>
</dbReference>
<dbReference type="PROSITE" id="PS50181">
    <property type="entry name" value="FBOX"/>
    <property type="match status" value="1"/>
</dbReference>
<reference evidence="2 4" key="1">
    <citation type="journal article" date="2011" name="Nature">
        <title>The Medicago genome provides insight into the evolution of rhizobial symbioses.</title>
        <authorList>
            <person name="Young N.D."/>
            <person name="Debelle F."/>
            <person name="Oldroyd G.E."/>
            <person name="Geurts R."/>
            <person name="Cannon S.B."/>
            <person name="Udvardi M.K."/>
            <person name="Benedito V.A."/>
            <person name="Mayer K.F."/>
            <person name="Gouzy J."/>
            <person name="Schoof H."/>
            <person name="Van de Peer Y."/>
            <person name="Proost S."/>
            <person name="Cook D.R."/>
            <person name="Meyers B.C."/>
            <person name="Spannagl M."/>
            <person name="Cheung F."/>
            <person name="De Mita S."/>
            <person name="Krishnakumar V."/>
            <person name="Gundlach H."/>
            <person name="Zhou S."/>
            <person name="Mudge J."/>
            <person name="Bharti A.K."/>
            <person name="Murray J.D."/>
            <person name="Naoumkina M.A."/>
            <person name="Rosen B."/>
            <person name="Silverstein K.A."/>
            <person name="Tang H."/>
            <person name="Rombauts S."/>
            <person name="Zhao P.X."/>
            <person name="Zhou P."/>
            <person name="Barbe V."/>
            <person name="Bardou P."/>
            <person name="Bechner M."/>
            <person name="Bellec A."/>
            <person name="Berger A."/>
            <person name="Berges H."/>
            <person name="Bidwell S."/>
            <person name="Bisseling T."/>
            <person name="Choisne N."/>
            <person name="Couloux A."/>
            <person name="Denny R."/>
            <person name="Deshpande S."/>
            <person name="Dai X."/>
            <person name="Doyle J.J."/>
            <person name="Dudez A.M."/>
            <person name="Farmer A.D."/>
            <person name="Fouteau S."/>
            <person name="Franken C."/>
            <person name="Gibelin C."/>
            <person name="Gish J."/>
            <person name="Goldstein S."/>
            <person name="Gonzalez A.J."/>
            <person name="Green P.J."/>
            <person name="Hallab A."/>
            <person name="Hartog M."/>
            <person name="Hua A."/>
            <person name="Humphray S.J."/>
            <person name="Jeong D.H."/>
            <person name="Jing Y."/>
            <person name="Jocker A."/>
            <person name="Kenton S.M."/>
            <person name="Kim D.J."/>
            <person name="Klee K."/>
            <person name="Lai H."/>
            <person name="Lang C."/>
            <person name="Lin S."/>
            <person name="Macmil S.L."/>
            <person name="Magdelenat G."/>
            <person name="Matthews L."/>
            <person name="McCorrison J."/>
            <person name="Monaghan E.L."/>
            <person name="Mun J.H."/>
            <person name="Najar F.Z."/>
            <person name="Nicholson C."/>
            <person name="Noirot C."/>
            <person name="O'Bleness M."/>
            <person name="Paule C.R."/>
            <person name="Poulain J."/>
            <person name="Prion F."/>
            <person name="Qin B."/>
            <person name="Qu C."/>
            <person name="Retzel E.F."/>
            <person name="Riddle C."/>
            <person name="Sallet E."/>
            <person name="Samain S."/>
            <person name="Samson N."/>
            <person name="Sanders I."/>
            <person name="Saurat O."/>
            <person name="Scarpelli C."/>
            <person name="Schiex T."/>
            <person name="Segurens B."/>
            <person name="Severin A.J."/>
            <person name="Sherrier D.J."/>
            <person name="Shi R."/>
            <person name="Sims S."/>
            <person name="Singer S.R."/>
            <person name="Sinharoy S."/>
            <person name="Sterck L."/>
            <person name="Viollet A."/>
            <person name="Wang B.B."/>
            <person name="Wang K."/>
            <person name="Wang M."/>
            <person name="Wang X."/>
            <person name="Warfsmann J."/>
            <person name="Weissenbach J."/>
            <person name="White D.D."/>
            <person name="White J.D."/>
            <person name="Wiley G.B."/>
            <person name="Wincker P."/>
            <person name="Xing Y."/>
            <person name="Yang L."/>
            <person name="Yao Z."/>
            <person name="Ying F."/>
            <person name="Zhai J."/>
            <person name="Zhou L."/>
            <person name="Zuber A."/>
            <person name="Denarie J."/>
            <person name="Dixon R.A."/>
            <person name="May G.D."/>
            <person name="Schwartz D.C."/>
            <person name="Rogers J."/>
            <person name="Quetier F."/>
            <person name="Town C.D."/>
            <person name="Roe B.A."/>
        </authorList>
    </citation>
    <scope>NUCLEOTIDE SEQUENCE [LARGE SCALE GENOMIC DNA]</scope>
    <source>
        <strain evidence="2">A17</strain>
        <strain evidence="3 4">cv. Jemalong A17</strain>
    </source>
</reference>
<reference evidence="2 4" key="2">
    <citation type="journal article" date="2014" name="BMC Genomics">
        <title>An improved genome release (version Mt4.0) for the model legume Medicago truncatula.</title>
        <authorList>
            <person name="Tang H."/>
            <person name="Krishnakumar V."/>
            <person name="Bidwell S."/>
            <person name="Rosen B."/>
            <person name="Chan A."/>
            <person name="Zhou S."/>
            <person name="Gentzbittel L."/>
            <person name="Childs K.L."/>
            <person name="Yandell M."/>
            <person name="Gundlach H."/>
            <person name="Mayer K.F."/>
            <person name="Schwartz D.C."/>
            <person name="Town C.D."/>
        </authorList>
    </citation>
    <scope>GENOME REANNOTATION</scope>
    <source>
        <strain evidence="3 4">cv. Jemalong A17</strain>
    </source>
</reference>
<dbReference type="InterPro" id="IPR053781">
    <property type="entry name" value="F-box_AtFBL13-like"/>
</dbReference>
<name>G7IJY5_MEDTR</name>
<dbReference type="Proteomes" id="UP000002051">
    <property type="component" value="Chromosome 2"/>
</dbReference>
<dbReference type="PANTHER" id="PTHR31900">
    <property type="entry name" value="F-BOX/RNI SUPERFAMILY PROTEIN-RELATED"/>
    <property type="match status" value="1"/>
</dbReference>
<dbReference type="Gene3D" id="3.80.10.10">
    <property type="entry name" value="Ribonuclease Inhibitor"/>
    <property type="match status" value="1"/>
</dbReference>
<organism evidence="2 4">
    <name type="scientific">Medicago truncatula</name>
    <name type="common">Barrel medic</name>
    <name type="synonym">Medicago tribuloides</name>
    <dbReference type="NCBI Taxonomy" id="3880"/>
    <lineage>
        <taxon>Eukaryota</taxon>
        <taxon>Viridiplantae</taxon>
        <taxon>Streptophyta</taxon>
        <taxon>Embryophyta</taxon>
        <taxon>Tracheophyta</taxon>
        <taxon>Spermatophyta</taxon>
        <taxon>Magnoliopsida</taxon>
        <taxon>eudicotyledons</taxon>
        <taxon>Gunneridae</taxon>
        <taxon>Pentapetalae</taxon>
        <taxon>rosids</taxon>
        <taxon>fabids</taxon>
        <taxon>Fabales</taxon>
        <taxon>Fabaceae</taxon>
        <taxon>Papilionoideae</taxon>
        <taxon>50 kb inversion clade</taxon>
        <taxon>NPAAA clade</taxon>
        <taxon>Hologalegina</taxon>
        <taxon>IRL clade</taxon>
        <taxon>Trifolieae</taxon>
        <taxon>Medicago</taxon>
    </lineage>
</organism>
<dbReference type="Pfam" id="PF24758">
    <property type="entry name" value="LRR_At5g56370"/>
    <property type="match status" value="1"/>
</dbReference>
<dbReference type="PANTHER" id="PTHR31900:SF34">
    <property type="entry name" value="EMB|CAB62440.1-RELATED"/>
    <property type="match status" value="1"/>
</dbReference>
<dbReference type="AlphaFoldDB" id="G7IJY5"/>
<dbReference type="CDD" id="cd22160">
    <property type="entry name" value="F-box_AtFBL13-like"/>
    <property type="match status" value="1"/>
</dbReference>
<dbReference type="InterPro" id="IPR001810">
    <property type="entry name" value="F-box_dom"/>
</dbReference>
<dbReference type="PaxDb" id="3880-AES63323"/>
<feature type="domain" description="F-box" evidence="1">
    <location>
        <begin position="13"/>
        <end position="61"/>
    </location>
</feature>
<evidence type="ECO:0000313" key="3">
    <source>
        <dbReference type="EnsemblPlants" id="AES63323"/>
    </source>
</evidence>
<evidence type="ECO:0000313" key="2">
    <source>
        <dbReference type="EMBL" id="AES63323.1"/>
    </source>
</evidence>
<dbReference type="Gene3D" id="1.20.1280.50">
    <property type="match status" value="1"/>
</dbReference>
<dbReference type="InterPro" id="IPR036047">
    <property type="entry name" value="F-box-like_dom_sf"/>
</dbReference>
<proteinExistence type="predicted"/>
<sequence>MVRRRISRSASAVDRISNLPDGILIHILSFLTTKESVATSILSKRWIHLWHHVPNLIFPEINLNDIQSIYTFNKFVFSVNSNLAHHLSFPNVTKWINLVVQRKLNHLHLHLDTDNNFLPKLPTSIFTCRTLVSLALRRFNVKGFSFSANGIQLPSLKSLHLVYIKFSEVNDFVYLLAGCPILEDLEASDIHFQDTRDCLTIQEYKNLSFPKLNRAQISAFWCNFLAKAFTNSKCLSIDTILYTNEDVNRLQLPYDDIYIFHNLTHLEVHDYWCTVIHVLHLCPKLQNLKLCQGYNVLMSDGEDDQESWEEPEFVPQCLSSCFTTCIIQDFLGWKN</sequence>
<keyword evidence="4" id="KW-1185">Reference proteome</keyword>
<dbReference type="EnsemblPlants" id="AES63323">
    <property type="protein sequence ID" value="AES63323"/>
    <property type="gene ID" value="MTR_2g007500"/>
</dbReference>
<reference evidence="3" key="3">
    <citation type="submission" date="2015-04" db="UniProtKB">
        <authorList>
            <consortium name="EnsemblPlants"/>
        </authorList>
    </citation>
    <scope>IDENTIFICATION</scope>
    <source>
        <strain evidence="3">cv. Jemalong A17</strain>
    </source>
</reference>
<dbReference type="HOGENOM" id="CLU_010721_1_2_1"/>
<dbReference type="EMBL" id="CM001218">
    <property type="protein sequence ID" value="AES63323.1"/>
    <property type="molecule type" value="Genomic_DNA"/>
</dbReference>
<dbReference type="STRING" id="3880.G7IJY5"/>
<evidence type="ECO:0000259" key="1">
    <source>
        <dbReference type="PROSITE" id="PS50181"/>
    </source>
</evidence>
<protein>
    <submittedName>
        <fullName evidence="2">F-box/RNI/FBD-like domain protein</fullName>
    </submittedName>
</protein>
<dbReference type="OMA" id="CTLETHW"/>
<gene>
    <name evidence="2" type="ordered locus">MTR_2g007500</name>
</gene>
<dbReference type="InterPro" id="IPR050232">
    <property type="entry name" value="FBL13/AtMIF1-like"/>
</dbReference>
<evidence type="ECO:0000313" key="4">
    <source>
        <dbReference type="Proteomes" id="UP000002051"/>
    </source>
</evidence>
<dbReference type="SUPFAM" id="SSF81383">
    <property type="entry name" value="F-box domain"/>
    <property type="match status" value="1"/>
</dbReference>
<dbReference type="Pfam" id="PF00646">
    <property type="entry name" value="F-box"/>
    <property type="match status" value="1"/>
</dbReference>